<feature type="chain" id="PRO_5042082362" description="EB domain-containing protein" evidence="1">
    <location>
        <begin position="18"/>
        <end position="220"/>
    </location>
</feature>
<dbReference type="Proteomes" id="UP001233999">
    <property type="component" value="Unassembled WGS sequence"/>
</dbReference>
<accession>A0AAD8AM66</accession>
<comment type="caution">
    <text evidence="3">The sequence shown here is derived from an EMBL/GenBank/DDBJ whole genome shotgun (WGS) entry which is preliminary data.</text>
</comment>
<dbReference type="PANTHER" id="PTHR39069:SF8">
    <property type="entry name" value="FI17111P1"/>
    <property type="match status" value="1"/>
</dbReference>
<evidence type="ECO:0000259" key="2">
    <source>
        <dbReference type="Pfam" id="PF01683"/>
    </source>
</evidence>
<reference evidence="3" key="2">
    <citation type="submission" date="2023-05" db="EMBL/GenBank/DDBJ databases">
        <authorList>
            <person name="Fouks B."/>
        </authorList>
    </citation>
    <scope>NUCLEOTIDE SEQUENCE</scope>
    <source>
        <strain evidence="3">Stay&amp;Tobe</strain>
        <tissue evidence="3">Testes</tissue>
    </source>
</reference>
<name>A0AAD8AM66_DIPPU</name>
<organism evidence="3 4">
    <name type="scientific">Diploptera punctata</name>
    <name type="common">Pacific beetle cockroach</name>
    <dbReference type="NCBI Taxonomy" id="6984"/>
    <lineage>
        <taxon>Eukaryota</taxon>
        <taxon>Metazoa</taxon>
        <taxon>Ecdysozoa</taxon>
        <taxon>Arthropoda</taxon>
        <taxon>Hexapoda</taxon>
        <taxon>Insecta</taxon>
        <taxon>Pterygota</taxon>
        <taxon>Neoptera</taxon>
        <taxon>Polyneoptera</taxon>
        <taxon>Dictyoptera</taxon>
        <taxon>Blattodea</taxon>
        <taxon>Blaberoidea</taxon>
        <taxon>Blaberidae</taxon>
        <taxon>Diplopterinae</taxon>
        <taxon>Diploptera</taxon>
    </lineage>
</organism>
<evidence type="ECO:0000256" key="1">
    <source>
        <dbReference type="SAM" id="SignalP"/>
    </source>
</evidence>
<feature type="non-terminal residue" evidence="3">
    <location>
        <position position="1"/>
    </location>
</feature>
<dbReference type="Pfam" id="PF01683">
    <property type="entry name" value="EB"/>
    <property type="match status" value="1"/>
</dbReference>
<dbReference type="InterPro" id="IPR006149">
    <property type="entry name" value="EB_dom"/>
</dbReference>
<dbReference type="PANTHER" id="PTHR39069">
    <property type="entry name" value="ECDYSONE-INDUCIBLE GENE E1, ISOFORM A"/>
    <property type="match status" value="1"/>
</dbReference>
<reference evidence="3" key="1">
    <citation type="journal article" date="2023" name="IScience">
        <title>Live-bearing cockroach genome reveals convergent evolutionary mechanisms linked to viviparity in insects and beyond.</title>
        <authorList>
            <person name="Fouks B."/>
            <person name="Harrison M.C."/>
            <person name="Mikhailova A.A."/>
            <person name="Marchal E."/>
            <person name="English S."/>
            <person name="Carruthers M."/>
            <person name="Jennings E.C."/>
            <person name="Chiamaka E.L."/>
            <person name="Frigard R.A."/>
            <person name="Pippel M."/>
            <person name="Attardo G.M."/>
            <person name="Benoit J.B."/>
            <person name="Bornberg-Bauer E."/>
            <person name="Tobe S.S."/>
        </authorList>
    </citation>
    <scope>NUCLEOTIDE SEQUENCE</scope>
    <source>
        <strain evidence="3">Stay&amp;Tobe</strain>
    </source>
</reference>
<gene>
    <name evidence="3" type="ORF">L9F63_009458</name>
</gene>
<dbReference type="AlphaFoldDB" id="A0AAD8AM66"/>
<feature type="domain" description="EB" evidence="2">
    <location>
        <begin position="59"/>
        <end position="104"/>
    </location>
</feature>
<dbReference type="EMBL" id="JASPKZ010000436">
    <property type="protein sequence ID" value="KAJ9600233.1"/>
    <property type="molecule type" value="Genomic_DNA"/>
</dbReference>
<evidence type="ECO:0000313" key="3">
    <source>
        <dbReference type="EMBL" id="KAJ9600233.1"/>
    </source>
</evidence>
<evidence type="ECO:0000313" key="4">
    <source>
        <dbReference type="Proteomes" id="UP001233999"/>
    </source>
</evidence>
<protein>
    <recommendedName>
        <fullName evidence="2">EB domain-containing protein</fullName>
    </recommendedName>
</protein>
<keyword evidence="1" id="KW-0732">Signal</keyword>
<keyword evidence="4" id="KW-1185">Reference proteome</keyword>
<sequence length="220" mass="23743">MYIMALFVMASFICISAQEPSVTGTRCTSDADCGTTGNGFVCTDNVCSCQSGSVPNDSGTQCYATVNNDGSCIHTIQCNYSINAECTLGYCKCKPEYKFNGTTCIGNLSLGDACKTDAECVVQNDPYQKTVWCYNAQCACRSGYIREDTNRCVIGEQNALATVHLSQQSTTLNVFQLPRKWGMAARTGPKCTANLGKADCLGLRCTCESGVRENNDRTKC</sequence>
<feature type="signal peptide" evidence="1">
    <location>
        <begin position="1"/>
        <end position="17"/>
    </location>
</feature>
<proteinExistence type="predicted"/>